<name>A0A1W6MMZ0_9FLAO</name>
<reference evidence="1 2" key="1">
    <citation type="submission" date="2016-11" db="EMBL/GenBank/DDBJ databases">
        <title>Trade-off between light-utilization and light-protection in marine flavobacteria.</title>
        <authorList>
            <person name="Kumagai Y."/>
        </authorList>
    </citation>
    <scope>NUCLEOTIDE SEQUENCE [LARGE SCALE GENOMIC DNA]</scope>
    <source>
        <strain evidence="1 2">JCM 13191</strain>
    </source>
</reference>
<dbReference type="Proteomes" id="UP000193431">
    <property type="component" value="Chromosome"/>
</dbReference>
<dbReference type="EMBL" id="CP019344">
    <property type="protein sequence ID" value="ARN78974.1"/>
    <property type="molecule type" value="Genomic_DNA"/>
</dbReference>
<evidence type="ECO:0000313" key="1">
    <source>
        <dbReference type="EMBL" id="ARN78974.1"/>
    </source>
</evidence>
<organism evidence="1 2">
    <name type="scientific">Nonlabens spongiae</name>
    <dbReference type="NCBI Taxonomy" id="331648"/>
    <lineage>
        <taxon>Bacteria</taxon>
        <taxon>Pseudomonadati</taxon>
        <taxon>Bacteroidota</taxon>
        <taxon>Flavobacteriia</taxon>
        <taxon>Flavobacteriales</taxon>
        <taxon>Flavobacteriaceae</taxon>
        <taxon>Nonlabens</taxon>
    </lineage>
</organism>
<dbReference type="AlphaFoldDB" id="A0A1W6MMZ0"/>
<sequence length="79" mass="9422">MFGEPLLNILRCTDIISIQFFRKQDISEEFHKTKKGFRFWKPSVGAKGLLKMIPIARPLMQIVRYSLTRLLFHFRHSNE</sequence>
<proteinExistence type="predicted"/>
<accession>A0A1W6MMZ0</accession>
<evidence type="ECO:0000313" key="2">
    <source>
        <dbReference type="Proteomes" id="UP000193431"/>
    </source>
</evidence>
<gene>
    <name evidence="1" type="ORF">BST97_13795</name>
</gene>
<keyword evidence="2" id="KW-1185">Reference proteome</keyword>
<protein>
    <submittedName>
        <fullName evidence="1">Uncharacterized protein</fullName>
    </submittedName>
</protein>
<dbReference type="STRING" id="331648.BST97_13795"/>